<dbReference type="AlphaFoldDB" id="A0A2A7MI33"/>
<evidence type="ECO:0000256" key="2">
    <source>
        <dbReference type="SAM" id="Phobius"/>
    </source>
</evidence>
<feature type="coiled-coil region" evidence="1">
    <location>
        <begin position="35"/>
        <end position="62"/>
    </location>
</feature>
<keyword evidence="2" id="KW-0812">Transmembrane</keyword>
<keyword evidence="2" id="KW-0472">Membrane</keyword>
<dbReference type="Proteomes" id="UP000220840">
    <property type="component" value="Unassembled WGS sequence"/>
</dbReference>
<dbReference type="InterPro" id="IPR014717">
    <property type="entry name" value="Transl_elong_EF1B/ribsomal_bS6"/>
</dbReference>
<comment type="caution">
    <text evidence="3">The sequence shown here is derived from an EMBL/GenBank/DDBJ whole genome shotgun (WGS) entry which is preliminary data.</text>
</comment>
<keyword evidence="1" id="KW-0175">Coiled coil</keyword>
<dbReference type="RefSeq" id="WP_058295293.1">
    <property type="nucleotide sequence ID" value="NZ_LN890328.1"/>
</dbReference>
<dbReference type="STRING" id="137838.GCA_001458595_02517"/>
<keyword evidence="4" id="KW-1185">Reference proteome</keyword>
<feature type="coiled-coil region" evidence="1">
    <location>
        <begin position="99"/>
        <end position="151"/>
    </location>
</feature>
<organism evidence="3 4">
    <name type="scientific">Clostridium neonatale</name>
    <dbReference type="NCBI Taxonomy" id="137838"/>
    <lineage>
        <taxon>Bacteria</taxon>
        <taxon>Bacillati</taxon>
        <taxon>Bacillota</taxon>
        <taxon>Clostridia</taxon>
        <taxon>Eubacteriales</taxon>
        <taxon>Clostridiaceae</taxon>
        <taxon>Clostridium</taxon>
    </lineage>
</organism>
<accession>A0A2A7MI33</accession>
<evidence type="ECO:0000256" key="1">
    <source>
        <dbReference type="SAM" id="Coils"/>
    </source>
</evidence>
<keyword evidence="2" id="KW-1133">Transmembrane helix</keyword>
<gene>
    <name evidence="3" type="ORF">CQ394_05250</name>
</gene>
<dbReference type="OrthoDB" id="1704601at2"/>
<proteinExistence type="predicted"/>
<dbReference type="Gene3D" id="3.30.70.60">
    <property type="match status" value="1"/>
</dbReference>
<evidence type="ECO:0000313" key="4">
    <source>
        <dbReference type="Proteomes" id="UP000220840"/>
    </source>
</evidence>
<evidence type="ECO:0000313" key="3">
    <source>
        <dbReference type="EMBL" id="PEG31133.1"/>
    </source>
</evidence>
<name>A0A2A7MI33_9CLOT</name>
<reference evidence="3 4" key="1">
    <citation type="submission" date="2017-10" db="EMBL/GenBank/DDBJ databases">
        <title>Effective Description of Clostridium neonatale sp. nov. linked to necrotizing enterocolitis in neonates and a clarification of species assignable to the genus Clostridium (Prazmowski 1880) emend. Lawson and Rainey 2016.</title>
        <authorList>
            <person name="Bernard K."/>
            <person name="Burdz T."/>
            <person name="Wiebe D."/>
            <person name="Balcewich B."/>
            <person name="Alfa M."/>
            <person name="Bernier A.-M."/>
        </authorList>
    </citation>
    <scope>NUCLEOTIDE SEQUENCE [LARGE SCALE GENOMIC DNA]</scope>
    <source>
        <strain evidence="3 4">LCDC99A005</strain>
    </source>
</reference>
<protein>
    <submittedName>
        <fullName evidence="3">Pilus assembly protein PilO</fullName>
    </submittedName>
</protein>
<dbReference type="EMBL" id="PDCJ01000001">
    <property type="protein sequence ID" value="PEG31133.1"/>
    <property type="molecule type" value="Genomic_DNA"/>
</dbReference>
<sequence>MKISNKEKIMLGILGVMLIGIGYYNYVYKELAFKVQGKEEEYIQIEERYNKAIETINSIESKKSDIKILKNKIDNISVAFYPIISEEHLILELDNLIKNNSLEASIEFENIKSEDIENEQYENVSLPESSLQNIADEYIEIESNIKASEKEEKVESDSLSNDKNLSSEEISVNNELNEKSENISKDKVHQLRCNINFTGTYENLLNFLKEINDNNKMVVNSINIGEESLEEIKGSMVIEIYAIPKINDEINEYLQWDFNKEYGKYVPFGSETSSSNIDTEINLDDFVISVKSINSVLPTITIGKADDKLKSTYIYADNNSVEEVEIELTKENNKYYYKYKTNKESYPVEYGVNKVEFNPLSKNINISVLSENRVNQEDKSGMKLKVINNTDKLVNVNISDDDSNNKRVVVEGDSSKVSVNQK</sequence>
<feature type="transmembrane region" description="Helical" evidence="2">
    <location>
        <begin position="9"/>
        <end position="26"/>
    </location>
</feature>